<proteinExistence type="predicted"/>
<protein>
    <submittedName>
        <fullName evidence="1">Uncharacterized protein</fullName>
    </submittedName>
</protein>
<dbReference type="Proteomes" id="UP000221961">
    <property type="component" value="Chromosome"/>
</dbReference>
<dbReference type="EMBL" id="CP023778">
    <property type="protein sequence ID" value="ATL67392.1"/>
    <property type="molecule type" value="Genomic_DNA"/>
</dbReference>
<evidence type="ECO:0000313" key="1">
    <source>
        <dbReference type="EMBL" id="ATL67392.1"/>
    </source>
</evidence>
<gene>
    <name evidence="1" type="ORF">CRH09_15490</name>
</gene>
<sequence length="93" mass="10038">MTAATVVRKQLVQAETMVSALVAEWREPAAADFESEWDAIYRHGLGCVQGLHKLGELLRSIAGGFDEADADAAAALHGTSRRTPYPDLSEDPQ</sequence>
<dbReference type="SUPFAM" id="SSF140453">
    <property type="entry name" value="EsxAB dimer-like"/>
    <property type="match status" value="1"/>
</dbReference>
<dbReference type="InterPro" id="IPR036689">
    <property type="entry name" value="ESAT-6-like_sf"/>
</dbReference>
<organism evidence="1 2">
    <name type="scientific">Nocardia terpenica</name>
    <dbReference type="NCBI Taxonomy" id="455432"/>
    <lineage>
        <taxon>Bacteria</taxon>
        <taxon>Bacillati</taxon>
        <taxon>Actinomycetota</taxon>
        <taxon>Actinomycetes</taxon>
        <taxon>Mycobacteriales</taxon>
        <taxon>Nocardiaceae</taxon>
        <taxon>Nocardia</taxon>
    </lineage>
</organism>
<evidence type="ECO:0000313" key="2">
    <source>
        <dbReference type="Proteomes" id="UP000221961"/>
    </source>
</evidence>
<dbReference type="Gene3D" id="1.10.287.1060">
    <property type="entry name" value="ESAT-6-like"/>
    <property type="match status" value="1"/>
</dbReference>
<accession>A0A291RJW8</accession>
<dbReference type="KEGG" id="ntp:CRH09_15490"/>
<reference evidence="1 2" key="1">
    <citation type="submission" date="2017-10" db="EMBL/GenBank/DDBJ databases">
        <title>Comparative genomics between pathogenic Norcardia.</title>
        <authorList>
            <person name="Zeng L."/>
        </authorList>
    </citation>
    <scope>NUCLEOTIDE SEQUENCE [LARGE SCALE GENOMIC DNA]</scope>
    <source>
        <strain evidence="1 2">NC_YFY_NT001</strain>
    </source>
</reference>
<dbReference type="AlphaFoldDB" id="A0A291RJW8"/>
<name>A0A291RJW8_9NOCA</name>